<proteinExistence type="predicted"/>
<sequence length="288" mass="31448">MAIDRLQAARAAELIAQSDGLVIAAGAGIGVDSGLPDFRGNEGFWKAYPALGRAQMAFTSIASPRTFHDDPALAWGFYGHRLALYRETMPHEGFALLREWGAAMDHGCFVFTSNVDGQFQKAGFDPRAVYECHGSIHHLQCLEPCCSKIWAADTFVPDVDADACRLRNEPPRCPGCGGLARPNILMFGDWGWIERRSEMQAARLEAWLEKVRRPLVIELVAGTAIPSVRHFGQGVVQRGGRMVRINPREFAVGSAEDVAIEAGALDGTRAVAVARLTRAGQTRPAHWP</sequence>
<dbReference type="Gene3D" id="3.30.1600.10">
    <property type="entry name" value="SIR2/SIRT2 'Small Domain"/>
    <property type="match status" value="1"/>
</dbReference>
<gene>
    <name evidence="6" type="ORF">GM658_13265</name>
</gene>
<feature type="binding site" evidence="4">
    <location>
        <position position="141"/>
    </location>
    <ligand>
        <name>Zn(2+)</name>
        <dbReference type="ChEBI" id="CHEBI:29105"/>
    </ligand>
</feature>
<comment type="caution">
    <text evidence="6">The sequence shown here is derived from an EMBL/GenBank/DDBJ whole genome shotgun (WGS) entry which is preliminary data.</text>
</comment>
<dbReference type="GO" id="GO:0017136">
    <property type="term" value="F:histone deacetylase activity, NAD-dependent"/>
    <property type="evidence" value="ECO:0007669"/>
    <property type="project" value="TreeGrafter"/>
</dbReference>
<dbReference type="GO" id="GO:0070403">
    <property type="term" value="F:NAD+ binding"/>
    <property type="evidence" value="ECO:0007669"/>
    <property type="project" value="InterPro"/>
</dbReference>
<dbReference type="RefSeq" id="WP_155454515.1">
    <property type="nucleotide sequence ID" value="NZ_WNKX01000008.1"/>
</dbReference>
<dbReference type="Proteomes" id="UP000472320">
    <property type="component" value="Unassembled WGS sequence"/>
</dbReference>
<keyword evidence="3" id="KW-0520">NAD</keyword>
<dbReference type="InterPro" id="IPR050134">
    <property type="entry name" value="NAD-dep_sirtuin_deacylases"/>
</dbReference>
<feature type="binding site" evidence="4">
    <location>
        <position position="173"/>
    </location>
    <ligand>
        <name>Zn(2+)</name>
        <dbReference type="ChEBI" id="CHEBI:29105"/>
    </ligand>
</feature>
<dbReference type="EMBL" id="WNKX01000008">
    <property type="protein sequence ID" value="MTW11569.1"/>
    <property type="molecule type" value="Genomic_DNA"/>
</dbReference>
<evidence type="ECO:0000256" key="2">
    <source>
        <dbReference type="ARBA" id="ARBA00022679"/>
    </source>
</evidence>
<feature type="domain" description="Deacetylase sirtuin-type" evidence="5">
    <location>
        <begin position="1"/>
        <end position="288"/>
    </location>
</feature>
<dbReference type="InterPro" id="IPR029035">
    <property type="entry name" value="DHS-like_NAD/FAD-binding_dom"/>
</dbReference>
<dbReference type="PANTHER" id="PTHR11085:SF4">
    <property type="entry name" value="NAD-DEPENDENT PROTEIN DEACYLASE"/>
    <property type="match status" value="1"/>
</dbReference>
<evidence type="ECO:0000313" key="7">
    <source>
        <dbReference type="Proteomes" id="UP000472320"/>
    </source>
</evidence>
<organism evidence="6 7">
    <name type="scientific">Massilia eburnea</name>
    <dbReference type="NCBI Taxonomy" id="1776165"/>
    <lineage>
        <taxon>Bacteria</taxon>
        <taxon>Pseudomonadati</taxon>
        <taxon>Pseudomonadota</taxon>
        <taxon>Betaproteobacteria</taxon>
        <taxon>Burkholderiales</taxon>
        <taxon>Oxalobacteraceae</taxon>
        <taxon>Telluria group</taxon>
        <taxon>Massilia</taxon>
    </lineage>
</organism>
<dbReference type="EC" id="2.3.1.286" evidence="1"/>
<keyword evidence="4" id="KW-0479">Metal-binding</keyword>
<reference evidence="6 7" key="1">
    <citation type="submission" date="2019-11" db="EMBL/GenBank/DDBJ databases">
        <title>Type strains purchased from KCTC, JCM and DSMZ.</title>
        <authorList>
            <person name="Lu H."/>
        </authorList>
    </citation>
    <scope>NUCLEOTIDE SEQUENCE [LARGE SCALE GENOMIC DNA]</scope>
    <source>
        <strain evidence="6 7">JCM 31587</strain>
    </source>
</reference>
<keyword evidence="7" id="KW-1185">Reference proteome</keyword>
<dbReference type="SUPFAM" id="SSF52467">
    <property type="entry name" value="DHS-like NAD/FAD-binding domain"/>
    <property type="match status" value="1"/>
</dbReference>
<dbReference type="InterPro" id="IPR026590">
    <property type="entry name" value="Ssirtuin_cat_dom"/>
</dbReference>
<feature type="active site" description="Proton acceptor" evidence="4">
    <location>
        <position position="133"/>
    </location>
</feature>
<evidence type="ECO:0000259" key="5">
    <source>
        <dbReference type="PROSITE" id="PS50305"/>
    </source>
</evidence>
<dbReference type="Pfam" id="PF02146">
    <property type="entry name" value="SIR2"/>
    <property type="match status" value="1"/>
</dbReference>
<name>A0A6L6QH49_9BURK</name>
<evidence type="ECO:0000313" key="6">
    <source>
        <dbReference type="EMBL" id="MTW11569.1"/>
    </source>
</evidence>
<dbReference type="InterPro" id="IPR026591">
    <property type="entry name" value="Sirtuin_cat_small_dom_sf"/>
</dbReference>
<protein>
    <recommendedName>
        <fullName evidence="1">protein acetyllysine N-acetyltransferase</fullName>
        <ecNumber evidence="1">2.3.1.286</ecNumber>
    </recommendedName>
</protein>
<feature type="binding site" evidence="4">
    <location>
        <position position="146"/>
    </location>
    <ligand>
        <name>Zn(2+)</name>
        <dbReference type="ChEBI" id="CHEBI:29105"/>
    </ligand>
</feature>
<feature type="binding site" evidence="4">
    <location>
        <position position="176"/>
    </location>
    <ligand>
        <name>Zn(2+)</name>
        <dbReference type="ChEBI" id="CHEBI:29105"/>
    </ligand>
</feature>
<dbReference type="PANTHER" id="PTHR11085">
    <property type="entry name" value="NAD-DEPENDENT PROTEIN DEACYLASE SIRTUIN-5, MITOCHONDRIAL-RELATED"/>
    <property type="match status" value="1"/>
</dbReference>
<dbReference type="OrthoDB" id="9800582at2"/>
<keyword evidence="2" id="KW-0808">Transferase</keyword>
<dbReference type="PROSITE" id="PS50305">
    <property type="entry name" value="SIRTUIN"/>
    <property type="match status" value="1"/>
</dbReference>
<dbReference type="GO" id="GO:0046872">
    <property type="term" value="F:metal ion binding"/>
    <property type="evidence" value="ECO:0007669"/>
    <property type="project" value="UniProtKB-KW"/>
</dbReference>
<evidence type="ECO:0000256" key="1">
    <source>
        <dbReference type="ARBA" id="ARBA00012928"/>
    </source>
</evidence>
<evidence type="ECO:0000256" key="3">
    <source>
        <dbReference type="ARBA" id="ARBA00023027"/>
    </source>
</evidence>
<evidence type="ECO:0000256" key="4">
    <source>
        <dbReference type="PROSITE-ProRule" id="PRU00236"/>
    </source>
</evidence>
<dbReference type="AlphaFoldDB" id="A0A6L6QH49"/>
<accession>A0A6L6QH49</accession>
<dbReference type="Gene3D" id="3.40.50.1220">
    <property type="entry name" value="TPP-binding domain"/>
    <property type="match status" value="1"/>
</dbReference>
<dbReference type="InterPro" id="IPR003000">
    <property type="entry name" value="Sirtuin"/>
</dbReference>
<keyword evidence="4" id="KW-0862">Zinc</keyword>